<dbReference type="SUPFAM" id="SSF56112">
    <property type="entry name" value="Protein kinase-like (PK-like)"/>
    <property type="match status" value="1"/>
</dbReference>
<dbReference type="STRING" id="1081108.A0A168HEH8"/>
<dbReference type="OrthoDB" id="4867637at2759"/>
<gene>
    <name evidence="2" type="ORF">LEL_04494</name>
</gene>
<evidence type="ECO:0000259" key="1">
    <source>
        <dbReference type="Pfam" id="PF01636"/>
    </source>
</evidence>
<feature type="domain" description="Aminoglycoside phosphotransferase" evidence="1">
    <location>
        <begin position="31"/>
        <end position="176"/>
    </location>
</feature>
<keyword evidence="3" id="KW-1185">Reference proteome</keyword>
<dbReference type="PANTHER" id="PTHR21310">
    <property type="entry name" value="AMINOGLYCOSIDE PHOSPHOTRANSFERASE-RELATED-RELATED"/>
    <property type="match status" value="1"/>
</dbReference>
<protein>
    <submittedName>
        <fullName evidence="2">Aminoglycoside phosphotransferase</fullName>
    </submittedName>
</protein>
<dbReference type="InterPro" id="IPR051678">
    <property type="entry name" value="AGP_Transferase"/>
</dbReference>
<sequence length="244" mass="27135">MQQSTSVAAACASGHYFAGYPLDLVGYLVKSEYATLKFLGYTSVQTPQVYAYGVAGHDHGVGVSFVLMEELIGKPWIRQTATAEEISKVWRNLANFMVEIEKYPLELAGSLIIHRDNFQLSAVASDRSLGSIPQLVPEEDTPEQFFLKHVDAKGDHLLVDPELNITGIIDWQMAKFVPRREAFRPSLITVDMPRSCHGQVSLSADGHLLANAMRESGISEKSCRLVAVDEKVRRFFWGLAHEPN</sequence>
<reference evidence="2 3" key="1">
    <citation type="journal article" date="2016" name="Genome Biol. Evol.">
        <title>Divergent and convergent evolution of fungal pathogenicity.</title>
        <authorList>
            <person name="Shang Y."/>
            <person name="Xiao G."/>
            <person name="Zheng P."/>
            <person name="Cen K."/>
            <person name="Zhan S."/>
            <person name="Wang C."/>
        </authorList>
    </citation>
    <scope>NUCLEOTIDE SEQUENCE [LARGE SCALE GENOMIC DNA]</scope>
    <source>
        <strain evidence="2 3">RCEF 1005</strain>
    </source>
</reference>
<name>A0A168HEH8_CORDF</name>
<dbReference type="InterPro" id="IPR002575">
    <property type="entry name" value="Aminoglycoside_PTrfase"/>
</dbReference>
<dbReference type="GO" id="GO:0016740">
    <property type="term" value="F:transferase activity"/>
    <property type="evidence" value="ECO:0007669"/>
    <property type="project" value="UniProtKB-KW"/>
</dbReference>
<organism evidence="2 3">
    <name type="scientific">Akanthomyces lecanii RCEF 1005</name>
    <dbReference type="NCBI Taxonomy" id="1081108"/>
    <lineage>
        <taxon>Eukaryota</taxon>
        <taxon>Fungi</taxon>
        <taxon>Dikarya</taxon>
        <taxon>Ascomycota</taxon>
        <taxon>Pezizomycotina</taxon>
        <taxon>Sordariomycetes</taxon>
        <taxon>Hypocreomycetidae</taxon>
        <taxon>Hypocreales</taxon>
        <taxon>Cordycipitaceae</taxon>
        <taxon>Akanthomyces</taxon>
        <taxon>Cordyceps confragosa</taxon>
    </lineage>
</organism>
<proteinExistence type="predicted"/>
<dbReference type="PANTHER" id="PTHR21310:SF15">
    <property type="entry name" value="AMINOGLYCOSIDE PHOSPHOTRANSFERASE DOMAIN-CONTAINING PROTEIN"/>
    <property type="match status" value="1"/>
</dbReference>
<dbReference type="Proteomes" id="UP000076881">
    <property type="component" value="Unassembled WGS sequence"/>
</dbReference>
<dbReference type="EMBL" id="AZHF01000003">
    <property type="protein sequence ID" value="OAA77671.1"/>
    <property type="molecule type" value="Genomic_DNA"/>
</dbReference>
<evidence type="ECO:0000313" key="2">
    <source>
        <dbReference type="EMBL" id="OAA77671.1"/>
    </source>
</evidence>
<dbReference type="InterPro" id="IPR011009">
    <property type="entry name" value="Kinase-like_dom_sf"/>
</dbReference>
<dbReference type="Pfam" id="PF01636">
    <property type="entry name" value="APH"/>
    <property type="match status" value="1"/>
</dbReference>
<evidence type="ECO:0000313" key="3">
    <source>
        <dbReference type="Proteomes" id="UP000076881"/>
    </source>
</evidence>
<comment type="caution">
    <text evidence="2">The sequence shown here is derived from an EMBL/GenBank/DDBJ whole genome shotgun (WGS) entry which is preliminary data.</text>
</comment>
<keyword evidence="2" id="KW-0808">Transferase</keyword>
<dbReference type="AlphaFoldDB" id="A0A168HEH8"/>
<accession>A0A168HEH8</accession>